<evidence type="ECO:0000256" key="1">
    <source>
        <dbReference type="SAM" id="MobiDB-lite"/>
    </source>
</evidence>
<dbReference type="AlphaFoldDB" id="A0A2U1PIG4"/>
<keyword evidence="3" id="KW-1185">Reference proteome</keyword>
<comment type="caution">
    <text evidence="2">The sequence shown here is derived from an EMBL/GenBank/DDBJ whole genome shotgun (WGS) entry which is preliminary data.</text>
</comment>
<dbReference type="GO" id="GO:0005777">
    <property type="term" value="C:peroxisome"/>
    <property type="evidence" value="ECO:0007669"/>
    <property type="project" value="TreeGrafter"/>
</dbReference>
<feature type="region of interest" description="Disordered" evidence="1">
    <location>
        <begin position="38"/>
        <end position="61"/>
    </location>
</feature>
<organism evidence="2 3">
    <name type="scientific">Artemisia annua</name>
    <name type="common">Sweet wormwood</name>
    <dbReference type="NCBI Taxonomy" id="35608"/>
    <lineage>
        <taxon>Eukaryota</taxon>
        <taxon>Viridiplantae</taxon>
        <taxon>Streptophyta</taxon>
        <taxon>Embryophyta</taxon>
        <taxon>Tracheophyta</taxon>
        <taxon>Spermatophyta</taxon>
        <taxon>Magnoliopsida</taxon>
        <taxon>eudicotyledons</taxon>
        <taxon>Gunneridae</taxon>
        <taxon>Pentapetalae</taxon>
        <taxon>asterids</taxon>
        <taxon>campanulids</taxon>
        <taxon>Asterales</taxon>
        <taxon>Asteraceae</taxon>
        <taxon>Asteroideae</taxon>
        <taxon>Anthemideae</taxon>
        <taxon>Artemisiinae</taxon>
        <taxon>Artemisia</taxon>
    </lineage>
</organism>
<dbReference type="GO" id="GO:0042372">
    <property type="term" value="P:phylloquinone biosynthetic process"/>
    <property type="evidence" value="ECO:0007669"/>
    <property type="project" value="TreeGrafter"/>
</dbReference>
<accession>A0A2U1PIG4</accession>
<feature type="compositionally biased region" description="Basic residues" evidence="1">
    <location>
        <begin position="49"/>
        <end position="61"/>
    </location>
</feature>
<name>A0A2U1PIG4_ARTAN</name>
<evidence type="ECO:0000313" key="2">
    <source>
        <dbReference type="EMBL" id="PWA85477.1"/>
    </source>
</evidence>
<dbReference type="STRING" id="35608.A0A2U1PIG4"/>
<dbReference type="OrthoDB" id="46529at2759"/>
<dbReference type="PANTHER" id="PTHR43240">
    <property type="entry name" value="1,4-DIHYDROXY-2-NAPHTHOYL-COA THIOESTERASE 1"/>
    <property type="match status" value="1"/>
</dbReference>
<evidence type="ECO:0000313" key="3">
    <source>
        <dbReference type="Proteomes" id="UP000245207"/>
    </source>
</evidence>
<proteinExistence type="predicted"/>
<sequence length="61" mass="6834">MGHVQVWEVRMWKADPSNSERRSLVSSSRVTLITNLPVPSNAKDAAHNLKNKHPTGNRARS</sequence>
<dbReference type="Proteomes" id="UP000245207">
    <property type="component" value="Unassembled WGS sequence"/>
</dbReference>
<dbReference type="PANTHER" id="PTHR43240:SF5">
    <property type="entry name" value="1,4-DIHYDROXY-2-NAPHTHOYL-COA THIOESTERASE 1"/>
    <property type="match status" value="1"/>
</dbReference>
<gene>
    <name evidence="2" type="ORF">CTI12_AA122080</name>
</gene>
<dbReference type="EMBL" id="PKPP01001115">
    <property type="protein sequence ID" value="PWA85477.1"/>
    <property type="molecule type" value="Genomic_DNA"/>
</dbReference>
<protein>
    <submittedName>
        <fullName evidence="2">Uncharacterized protein</fullName>
    </submittedName>
</protein>
<reference evidence="2 3" key="1">
    <citation type="journal article" date="2018" name="Mol. Plant">
        <title>The genome of Artemisia annua provides insight into the evolution of Asteraceae family and artemisinin biosynthesis.</title>
        <authorList>
            <person name="Shen Q."/>
            <person name="Zhang L."/>
            <person name="Liao Z."/>
            <person name="Wang S."/>
            <person name="Yan T."/>
            <person name="Shi P."/>
            <person name="Liu M."/>
            <person name="Fu X."/>
            <person name="Pan Q."/>
            <person name="Wang Y."/>
            <person name="Lv Z."/>
            <person name="Lu X."/>
            <person name="Zhang F."/>
            <person name="Jiang W."/>
            <person name="Ma Y."/>
            <person name="Chen M."/>
            <person name="Hao X."/>
            <person name="Li L."/>
            <person name="Tang Y."/>
            <person name="Lv G."/>
            <person name="Zhou Y."/>
            <person name="Sun X."/>
            <person name="Brodelius P.E."/>
            <person name="Rose J.K.C."/>
            <person name="Tang K."/>
        </authorList>
    </citation>
    <scope>NUCLEOTIDE SEQUENCE [LARGE SCALE GENOMIC DNA]</scope>
    <source>
        <strain evidence="3">cv. Huhao1</strain>
        <tissue evidence="2">Leaf</tissue>
    </source>
</reference>
<dbReference type="GO" id="GO:0061522">
    <property type="term" value="F:1,4-dihydroxy-2-naphthoyl-CoA thioesterase activity"/>
    <property type="evidence" value="ECO:0007669"/>
    <property type="project" value="TreeGrafter"/>
</dbReference>